<feature type="transmembrane region" description="Helical" evidence="6">
    <location>
        <begin position="456"/>
        <end position="475"/>
    </location>
</feature>
<feature type="transmembrane region" description="Helical" evidence="6">
    <location>
        <begin position="334"/>
        <end position="353"/>
    </location>
</feature>
<feature type="transmembrane region" description="Helical" evidence="6">
    <location>
        <begin position="611"/>
        <end position="629"/>
    </location>
</feature>
<feature type="transmembrane region" description="Helical" evidence="6">
    <location>
        <begin position="417"/>
        <end position="435"/>
    </location>
</feature>
<evidence type="ECO:0000256" key="6">
    <source>
        <dbReference type="SAM" id="Phobius"/>
    </source>
</evidence>
<dbReference type="PANTHER" id="PTHR31645">
    <property type="entry name" value="OLIGOPEPTIDE TRANSPORTER YGL114W-RELATED"/>
    <property type="match status" value="1"/>
</dbReference>
<dbReference type="NCBIfam" id="TIGR00728">
    <property type="entry name" value="OPT_sfam"/>
    <property type="match status" value="1"/>
</dbReference>
<evidence type="ECO:0000256" key="5">
    <source>
        <dbReference type="ARBA" id="ARBA00023136"/>
    </source>
</evidence>
<dbReference type="InterPro" id="IPR004814">
    <property type="entry name" value="Oligopep_transpt"/>
</dbReference>
<evidence type="ECO:0000256" key="1">
    <source>
        <dbReference type="ARBA" id="ARBA00004141"/>
    </source>
</evidence>
<dbReference type="RefSeq" id="WP_149546395.1">
    <property type="nucleotide sequence ID" value="NZ_VTPS01000037.1"/>
</dbReference>
<dbReference type="InterPro" id="IPR004813">
    <property type="entry name" value="OPT"/>
</dbReference>
<comment type="caution">
    <text evidence="7">The sequence shown here is derived from an EMBL/GenBank/DDBJ whole genome shotgun (WGS) entry which is preliminary data.</text>
</comment>
<feature type="transmembrane region" description="Helical" evidence="6">
    <location>
        <begin position="573"/>
        <end position="599"/>
    </location>
</feature>
<accession>A0A5D8Q635</accession>
<feature type="transmembrane region" description="Helical" evidence="6">
    <location>
        <begin position="100"/>
        <end position="118"/>
    </location>
</feature>
<proteinExistence type="predicted"/>
<feature type="transmembrane region" description="Helical" evidence="6">
    <location>
        <begin position="359"/>
        <end position="381"/>
    </location>
</feature>
<dbReference type="GO" id="GO:0016020">
    <property type="term" value="C:membrane"/>
    <property type="evidence" value="ECO:0007669"/>
    <property type="project" value="UniProtKB-SubCell"/>
</dbReference>
<dbReference type="Proteomes" id="UP000322976">
    <property type="component" value="Unassembled WGS sequence"/>
</dbReference>
<feature type="transmembrane region" description="Helical" evidence="6">
    <location>
        <begin position="280"/>
        <end position="302"/>
    </location>
</feature>
<dbReference type="Pfam" id="PF03169">
    <property type="entry name" value="OPT"/>
    <property type="match status" value="1"/>
</dbReference>
<dbReference type="NCBIfam" id="TIGR00733">
    <property type="entry name" value="OPT family oligopeptide transporter"/>
    <property type="match status" value="1"/>
</dbReference>
<keyword evidence="2" id="KW-0813">Transport</keyword>
<evidence type="ECO:0000313" key="7">
    <source>
        <dbReference type="EMBL" id="TZE80265.1"/>
    </source>
</evidence>
<feature type="transmembrane region" description="Helical" evidence="6">
    <location>
        <begin position="240"/>
        <end position="260"/>
    </location>
</feature>
<dbReference type="GO" id="GO:0035673">
    <property type="term" value="F:oligopeptide transmembrane transporter activity"/>
    <property type="evidence" value="ECO:0007669"/>
    <property type="project" value="InterPro"/>
</dbReference>
<comment type="subcellular location">
    <subcellularLocation>
        <location evidence="1">Membrane</location>
        <topology evidence="1">Multi-pass membrane protein</topology>
    </subcellularLocation>
</comment>
<feature type="transmembrane region" description="Helical" evidence="6">
    <location>
        <begin position="35"/>
        <end position="53"/>
    </location>
</feature>
<keyword evidence="8" id="KW-1185">Reference proteome</keyword>
<evidence type="ECO:0000256" key="3">
    <source>
        <dbReference type="ARBA" id="ARBA00022692"/>
    </source>
</evidence>
<feature type="transmembrane region" description="Helical" evidence="6">
    <location>
        <begin position="534"/>
        <end position="552"/>
    </location>
</feature>
<dbReference type="EMBL" id="VTPS01000037">
    <property type="protein sequence ID" value="TZE80265.1"/>
    <property type="molecule type" value="Genomic_DNA"/>
</dbReference>
<feature type="transmembrane region" description="Helical" evidence="6">
    <location>
        <begin position="393"/>
        <end position="411"/>
    </location>
</feature>
<evidence type="ECO:0000256" key="2">
    <source>
        <dbReference type="ARBA" id="ARBA00022448"/>
    </source>
</evidence>
<dbReference type="InterPro" id="IPR045035">
    <property type="entry name" value="YSL-like"/>
</dbReference>
<feature type="transmembrane region" description="Helical" evidence="6">
    <location>
        <begin position="124"/>
        <end position="145"/>
    </location>
</feature>
<protein>
    <submittedName>
        <fullName evidence="7">Oligopeptide transporter, OPT family</fullName>
    </submittedName>
</protein>
<sequence>MEAKKKGLSEQAFRKLEPGEEFMPYVPASEVAPEFTVFSVIVGIILSIVFGAANAYLGLRVGMTVSASIPAAVVSMAIIRGMMGRNSILENNMVQTIASAGESLAAGAIFTIPALFMWGETPSMLTITLITFLGGILGVLSMIPLRRFLIVEEHGNLPYPEGTACAEVLVAGEVGGVNASTVFAGLGIGAIFKYIADGLKLFPSEIEWQIKGWKNAAIGGDAFPSLLGVGFIIGPKISSYMLAGAILGWLGFIPLISMFGGESTIYPGTVPISQMDYWSIWSTYIRYIGAGAVATGGIISLVKSIPTIINAFSSSLGGFKDASKGSNSRIDSDLPMNIILIGFAIVIVAVAFLPQIPVGIMGAILVAIFGFFFVTVSSRLVGIVGSSSNPVSGMTIATLLFTTIIFKAIGYSGTSGMVAALSVGAVICTAAAIAGDISQDLKTGYLVGATPWRQQVGEIIGVAASAAVIGYILVLLNNTYTFGSKELGAPQATIMMLVIQGIMNANLPWGLVFAGAASAVVIELFGFASLPFAIGLYLPIHTSVPIMVGGIVRGILDRSEKNVEVLKQKVENGVLYSSGLIAGDAIVGIIMAFFASIGVKMGFANPVTGKYVTVLFFAVLVYTLIRYSFRKPEHI</sequence>
<dbReference type="PANTHER" id="PTHR31645:SF0">
    <property type="entry name" value="OLIGOPEPTIDE TRANSPORTER YGL114W-RELATED"/>
    <property type="match status" value="1"/>
</dbReference>
<gene>
    <name evidence="7" type="ORF">FWJ32_13000</name>
</gene>
<feature type="transmembrane region" description="Helical" evidence="6">
    <location>
        <begin position="510"/>
        <end position="528"/>
    </location>
</feature>
<reference evidence="7 8" key="1">
    <citation type="submission" date="2019-08" db="EMBL/GenBank/DDBJ databases">
        <title>Calorimonas adulescens gen. nov., sp. nov., an anaerobic thermophilic bacterium from Sakhalin hot spring.</title>
        <authorList>
            <person name="Khomyakova M.A."/>
            <person name="Merkel A.Y."/>
            <person name="Novikov A."/>
            <person name="Bonch-Osmolovskaya E.A."/>
            <person name="Slobodkin A.I."/>
        </authorList>
    </citation>
    <scope>NUCLEOTIDE SEQUENCE [LARGE SCALE GENOMIC DNA]</scope>
    <source>
        <strain evidence="7 8">A05MB</strain>
    </source>
</reference>
<name>A0A5D8Q635_9THEO</name>
<evidence type="ECO:0000313" key="8">
    <source>
        <dbReference type="Proteomes" id="UP000322976"/>
    </source>
</evidence>
<feature type="transmembrane region" description="Helical" evidence="6">
    <location>
        <begin position="59"/>
        <end position="79"/>
    </location>
</feature>
<keyword evidence="3 6" id="KW-0812">Transmembrane</keyword>
<keyword evidence="5 6" id="KW-0472">Membrane</keyword>
<organism evidence="7 8">
    <name type="scientific">Calorimonas adulescens</name>
    <dbReference type="NCBI Taxonomy" id="2606906"/>
    <lineage>
        <taxon>Bacteria</taxon>
        <taxon>Bacillati</taxon>
        <taxon>Bacillota</taxon>
        <taxon>Clostridia</taxon>
        <taxon>Thermoanaerobacterales</taxon>
        <taxon>Thermoanaerobacteraceae</taxon>
        <taxon>Calorimonas</taxon>
    </lineage>
</organism>
<keyword evidence="4 6" id="KW-1133">Transmembrane helix</keyword>
<evidence type="ECO:0000256" key="4">
    <source>
        <dbReference type="ARBA" id="ARBA00022989"/>
    </source>
</evidence>
<dbReference type="AlphaFoldDB" id="A0A5D8Q635"/>